<feature type="non-terminal residue" evidence="1">
    <location>
        <position position="263"/>
    </location>
</feature>
<keyword evidence="1" id="KW-0378">Hydrolase</keyword>
<dbReference type="EC" id="3.1.4.-" evidence="1"/>
<dbReference type="GeneID" id="40323707"/>
<dbReference type="EMBL" id="MKKU01001241">
    <property type="protein sequence ID" value="RNE96600.1"/>
    <property type="molecule type" value="Genomic_DNA"/>
</dbReference>
<dbReference type="AlphaFoldDB" id="A0A3R7N516"/>
<sequence length="263" mass="29517">FMHGTLYVVHGHPFFLTGLNSETFEAIMTQVESFLQANPAEVLVMRVKEENSDLDEDLYRWDQDKFEAAIRRFDGIRDYACRDVRCTVGPSRGKVIFLGDGVNVTRAAKLPATVPTATTTTKPPKRDPVIWWVPAHIDSPLPPRLAAASRGATDEFVPFLQYDEVLKVQQDKYDLHGKQWLLYDKWTWVRDLLIEVSGKTRDSGVINYLSAAGAVFPYFVASGKSSVNGPSHWTGLSLSCLANNWDKYPDFPRKDCTCGPGTI</sequence>
<protein>
    <submittedName>
        <fullName evidence="1">Phosphoric diester hydrolase</fullName>
        <ecNumber evidence="1">3.1.4.-</ecNumber>
    </submittedName>
</protein>
<gene>
    <name evidence="1" type="ORF">Tco025E_10096</name>
</gene>
<evidence type="ECO:0000313" key="1">
    <source>
        <dbReference type="EMBL" id="RNE96600.1"/>
    </source>
</evidence>
<dbReference type="Gene3D" id="3.20.20.190">
    <property type="entry name" value="Phosphatidylinositol (PI) phosphodiesterase"/>
    <property type="match status" value="1"/>
</dbReference>
<keyword evidence="2" id="KW-1185">Reference proteome</keyword>
<proteinExistence type="predicted"/>
<organism evidence="1 2">
    <name type="scientific">Trypanosoma conorhini</name>
    <dbReference type="NCBI Taxonomy" id="83891"/>
    <lineage>
        <taxon>Eukaryota</taxon>
        <taxon>Discoba</taxon>
        <taxon>Euglenozoa</taxon>
        <taxon>Kinetoplastea</taxon>
        <taxon>Metakinetoplastina</taxon>
        <taxon>Trypanosomatida</taxon>
        <taxon>Trypanosomatidae</taxon>
        <taxon>Trypanosoma</taxon>
    </lineage>
</organism>
<dbReference type="GO" id="GO:0008081">
    <property type="term" value="F:phosphoric diester hydrolase activity"/>
    <property type="evidence" value="ECO:0007669"/>
    <property type="project" value="InterPro"/>
</dbReference>
<dbReference type="SUPFAM" id="SSF51695">
    <property type="entry name" value="PLC-like phosphodiesterases"/>
    <property type="match status" value="1"/>
</dbReference>
<reference evidence="1 2" key="1">
    <citation type="journal article" date="2018" name="BMC Genomics">
        <title>Genomic comparison of Trypanosoma conorhini and Trypanosoma rangeli to Trypanosoma cruzi strains of high and low virulence.</title>
        <authorList>
            <person name="Bradwell K.R."/>
            <person name="Koparde V.N."/>
            <person name="Matveyev A.V."/>
            <person name="Serrano M.G."/>
            <person name="Alves J.M."/>
            <person name="Parikh H."/>
            <person name="Huang B."/>
            <person name="Lee V."/>
            <person name="Espinosa-Alvarez O."/>
            <person name="Ortiz P.A."/>
            <person name="Costa-Martins A.G."/>
            <person name="Teixeira M.M."/>
            <person name="Buck G.A."/>
        </authorList>
    </citation>
    <scope>NUCLEOTIDE SEQUENCE [LARGE SCALE GENOMIC DNA]</scope>
    <source>
        <strain evidence="1 2">025E</strain>
    </source>
</reference>
<name>A0A3R7N516_9TRYP</name>
<accession>A0A3R7N516</accession>
<dbReference type="GO" id="GO:0006629">
    <property type="term" value="P:lipid metabolic process"/>
    <property type="evidence" value="ECO:0007669"/>
    <property type="project" value="InterPro"/>
</dbReference>
<dbReference type="Proteomes" id="UP000284403">
    <property type="component" value="Unassembled WGS sequence"/>
</dbReference>
<feature type="non-terminal residue" evidence="1">
    <location>
        <position position="1"/>
    </location>
</feature>
<evidence type="ECO:0000313" key="2">
    <source>
        <dbReference type="Proteomes" id="UP000284403"/>
    </source>
</evidence>
<comment type="caution">
    <text evidence="1">The sequence shown here is derived from an EMBL/GenBank/DDBJ whole genome shotgun (WGS) entry which is preliminary data.</text>
</comment>
<dbReference type="OrthoDB" id="1046782at2759"/>
<dbReference type="RefSeq" id="XP_029223383.1">
    <property type="nucleotide sequence ID" value="XM_029376885.1"/>
</dbReference>
<dbReference type="InterPro" id="IPR017946">
    <property type="entry name" value="PLC-like_Pdiesterase_TIM-brl"/>
</dbReference>